<evidence type="ECO:0000313" key="3">
    <source>
        <dbReference type="Proteomes" id="UP000252519"/>
    </source>
</evidence>
<keyword evidence="3" id="KW-1185">Reference proteome</keyword>
<evidence type="ECO:0000256" key="1">
    <source>
        <dbReference type="SAM" id="MobiDB-lite"/>
    </source>
</evidence>
<dbReference type="STRING" id="29170.A0A368H4F0"/>
<protein>
    <recommendedName>
        <fullName evidence="4">Serpin domain-containing protein</fullName>
    </recommendedName>
</protein>
<dbReference type="OrthoDB" id="5849168at2759"/>
<dbReference type="EMBL" id="JOJR01000013">
    <property type="protein sequence ID" value="RCN51454.1"/>
    <property type="molecule type" value="Genomic_DNA"/>
</dbReference>
<proteinExistence type="predicted"/>
<name>A0A368H4F0_ANCCA</name>
<comment type="caution">
    <text evidence="2">The sequence shown here is derived from an EMBL/GenBank/DDBJ whole genome shotgun (WGS) entry which is preliminary data.</text>
</comment>
<reference evidence="2 3" key="1">
    <citation type="submission" date="2014-10" db="EMBL/GenBank/DDBJ databases">
        <title>Draft genome of the hookworm Ancylostoma caninum.</title>
        <authorList>
            <person name="Mitreva M."/>
        </authorList>
    </citation>
    <scope>NUCLEOTIDE SEQUENCE [LARGE SCALE GENOMIC DNA]</scope>
    <source>
        <strain evidence="2 3">Baltimore</strain>
    </source>
</reference>
<feature type="compositionally biased region" description="Basic residues" evidence="1">
    <location>
        <begin position="168"/>
        <end position="196"/>
    </location>
</feature>
<dbReference type="AlphaFoldDB" id="A0A368H4F0"/>
<feature type="compositionally biased region" description="Acidic residues" evidence="1">
    <location>
        <begin position="201"/>
        <end position="211"/>
    </location>
</feature>
<organism evidence="2 3">
    <name type="scientific">Ancylostoma caninum</name>
    <name type="common">Dog hookworm</name>
    <dbReference type="NCBI Taxonomy" id="29170"/>
    <lineage>
        <taxon>Eukaryota</taxon>
        <taxon>Metazoa</taxon>
        <taxon>Ecdysozoa</taxon>
        <taxon>Nematoda</taxon>
        <taxon>Chromadorea</taxon>
        <taxon>Rhabditida</taxon>
        <taxon>Rhabditina</taxon>
        <taxon>Rhabditomorpha</taxon>
        <taxon>Strongyloidea</taxon>
        <taxon>Ancylostomatidae</taxon>
        <taxon>Ancylostomatinae</taxon>
        <taxon>Ancylostoma</taxon>
    </lineage>
</organism>
<sequence>MHHCEILEIPVTAAKTAFNLVLIRPIFIGELQRLKSMMTGEDLKDILNELLRTEAPKNLEEGVIPPIEAIWNIAKFSISVDGIGAKDLKLEDNPRVPISLWSHHSVKDLEQAHEQFSVSIDSSFLFVVTRNGNIPLLAGCYTGNPPPPAIAFSIPCPKEIIGKPPPKVLKRPKPRLTKRQKRAEKRRRRRAARLKRREQMLLEESEAREEN</sequence>
<gene>
    <name evidence="2" type="ORF">ANCCAN_02405</name>
</gene>
<dbReference type="Proteomes" id="UP000252519">
    <property type="component" value="Unassembled WGS sequence"/>
</dbReference>
<evidence type="ECO:0008006" key="4">
    <source>
        <dbReference type="Google" id="ProtNLM"/>
    </source>
</evidence>
<feature type="region of interest" description="Disordered" evidence="1">
    <location>
        <begin position="163"/>
        <end position="211"/>
    </location>
</feature>
<evidence type="ECO:0000313" key="2">
    <source>
        <dbReference type="EMBL" id="RCN51454.1"/>
    </source>
</evidence>
<accession>A0A368H4F0</accession>